<organism evidence="3 4">
    <name type="scientific">Yaniella flava</name>
    <dbReference type="NCBI Taxonomy" id="287930"/>
    <lineage>
        <taxon>Bacteria</taxon>
        <taxon>Bacillati</taxon>
        <taxon>Actinomycetota</taxon>
        <taxon>Actinomycetes</taxon>
        <taxon>Micrococcales</taxon>
        <taxon>Micrococcaceae</taxon>
        <taxon>Yaniella</taxon>
    </lineage>
</organism>
<keyword evidence="2" id="KW-0812">Transmembrane</keyword>
<accession>A0ABP5FRT1</accession>
<evidence type="ECO:0000313" key="4">
    <source>
        <dbReference type="Proteomes" id="UP001501461"/>
    </source>
</evidence>
<feature type="region of interest" description="Disordered" evidence="1">
    <location>
        <begin position="216"/>
        <end position="241"/>
    </location>
</feature>
<keyword evidence="4" id="KW-1185">Reference proteome</keyword>
<name>A0ABP5FRT1_9MICC</name>
<keyword evidence="2" id="KW-0472">Membrane</keyword>
<keyword evidence="2" id="KW-1133">Transmembrane helix</keyword>
<evidence type="ECO:0000313" key="3">
    <source>
        <dbReference type="EMBL" id="GAA2030155.1"/>
    </source>
</evidence>
<comment type="caution">
    <text evidence="3">The sequence shown here is derived from an EMBL/GenBank/DDBJ whole genome shotgun (WGS) entry which is preliminary data.</text>
</comment>
<protein>
    <submittedName>
        <fullName evidence="3">Uncharacterized protein</fullName>
    </submittedName>
</protein>
<reference evidence="4" key="1">
    <citation type="journal article" date="2019" name="Int. J. Syst. Evol. Microbiol.">
        <title>The Global Catalogue of Microorganisms (GCM) 10K type strain sequencing project: providing services to taxonomists for standard genome sequencing and annotation.</title>
        <authorList>
            <consortium name="The Broad Institute Genomics Platform"/>
            <consortium name="The Broad Institute Genome Sequencing Center for Infectious Disease"/>
            <person name="Wu L."/>
            <person name="Ma J."/>
        </authorList>
    </citation>
    <scope>NUCLEOTIDE SEQUENCE [LARGE SCALE GENOMIC DNA]</scope>
    <source>
        <strain evidence="4">JCM 13595</strain>
    </source>
</reference>
<feature type="transmembrane region" description="Helical" evidence="2">
    <location>
        <begin position="59"/>
        <end position="80"/>
    </location>
</feature>
<evidence type="ECO:0000256" key="2">
    <source>
        <dbReference type="SAM" id="Phobius"/>
    </source>
</evidence>
<proteinExistence type="predicted"/>
<dbReference type="EMBL" id="BAAAMN010000013">
    <property type="protein sequence ID" value="GAA2030155.1"/>
    <property type="molecule type" value="Genomic_DNA"/>
</dbReference>
<sequence length="241" mass="25482">MSWLMIKTRAAYHRIAQRAGLGDVVAIHHDRPGAGTVTAFVIVWLVFSGLTFINPSETALLAIAPTILFAVIGLIIYAMLSGERLIVCQGGVLIGSVAPLLKPYPIRFEQIVVGSVVPISGNIRRFAKHTGLPVMPSVRTAWWSRRGVSLAGPSPAEARRNTALPQRGEHAGRMGLPWLIGTRSSAEQATADIARAAGLAGFSELARATATAAPRALTGDPADNDMLLPGIFTPVGPEPRG</sequence>
<dbReference type="Proteomes" id="UP001501461">
    <property type="component" value="Unassembled WGS sequence"/>
</dbReference>
<gene>
    <name evidence="3" type="ORF">GCM10009720_07670</name>
</gene>
<evidence type="ECO:0000256" key="1">
    <source>
        <dbReference type="SAM" id="MobiDB-lite"/>
    </source>
</evidence>
<feature type="transmembrane region" description="Helical" evidence="2">
    <location>
        <begin position="34"/>
        <end position="53"/>
    </location>
</feature>